<feature type="domain" description="Enoyl reductase (ER)" evidence="3">
    <location>
        <begin position="15"/>
        <end position="336"/>
    </location>
</feature>
<evidence type="ECO:0000256" key="2">
    <source>
        <dbReference type="ARBA" id="ARBA00023002"/>
    </source>
</evidence>
<dbReference type="OMA" id="MQREDRY"/>
<dbReference type="GO" id="GO:0070402">
    <property type="term" value="F:NADPH binding"/>
    <property type="evidence" value="ECO:0007669"/>
    <property type="project" value="TreeGrafter"/>
</dbReference>
<dbReference type="InterPro" id="IPR014189">
    <property type="entry name" value="Quinone_OxRdtase_PIG3"/>
</dbReference>
<sequence>MPSMRAVLVRDGKSETAEGLYIGETERPTLKEGDGRIIVKVICFGLNRMDIMQRRGMYPLPPGASPILGVEFSGTVEEPGSSDYKKGDEVFGLATGGAYAEYISVPAGMTTRKPAHVSWEKAAAVPENLLTAWQTLIRIAEMKEGQKVLVHAGASGVGLAAIQLARMFGASLVIATAGTDDKVKFVEQHGAKGVNYKTQDFADEVAKLTDGSGVDIIIDLVGASYWERNIQSLARDGRIVLVGLVGGAKTDKPFDLSQLLYKRARVEGTTLRSRSLEYQTELLQDFSKRALDHVFAKADGKDGIDLVIHKQVFDWNDIVSAHQEMEQAKNTGKIIVRIS</sequence>
<dbReference type="Proteomes" id="UP000053890">
    <property type="component" value="Unassembled WGS sequence"/>
</dbReference>
<dbReference type="OrthoDB" id="203908at2759"/>
<dbReference type="SUPFAM" id="SSF50129">
    <property type="entry name" value="GroES-like"/>
    <property type="match status" value="1"/>
</dbReference>
<accession>A0A194S7R3</accession>
<reference evidence="4 5" key="1">
    <citation type="journal article" date="2015" name="Front. Microbiol.">
        <title>Genome sequence of the plant growth promoting endophytic yeast Rhodotorula graminis WP1.</title>
        <authorList>
            <person name="Firrincieli A."/>
            <person name="Otillar R."/>
            <person name="Salamov A."/>
            <person name="Schmutz J."/>
            <person name="Khan Z."/>
            <person name="Redman R.S."/>
            <person name="Fleck N.D."/>
            <person name="Lindquist E."/>
            <person name="Grigoriev I.V."/>
            <person name="Doty S.L."/>
        </authorList>
    </citation>
    <scope>NUCLEOTIDE SEQUENCE [LARGE SCALE GENOMIC DNA]</scope>
    <source>
        <strain evidence="4 5">WP1</strain>
    </source>
</reference>
<proteinExistence type="predicted"/>
<dbReference type="PANTHER" id="PTHR48106">
    <property type="entry name" value="QUINONE OXIDOREDUCTASE PIG3-RELATED"/>
    <property type="match status" value="1"/>
</dbReference>
<dbReference type="InterPro" id="IPR036291">
    <property type="entry name" value="NAD(P)-bd_dom_sf"/>
</dbReference>
<dbReference type="NCBIfam" id="TIGR02824">
    <property type="entry name" value="quinone_pig3"/>
    <property type="match status" value="1"/>
</dbReference>
<dbReference type="InterPro" id="IPR020843">
    <property type="entry name" value="ER"/>
</dbReference>
<organism evidence="4 5">
    <name type="scientific">Rhodotorula graminis (strain WP1)</name>
    <dbReference type="NCBI Taxonomy" id="578459"/>
    <lineage>
        <taxon>Eukaryota</taxon>
        <taxon>Fungi</taxon>
        <taxon>Dikarya</taxon>
        <taxon>Basidiomycota</taxon>
        <taxon>Pucciniomycotina</taxon>
        <taxon>Microbotryomycetes</taxon>
        <taxon>Sporidiobolales</taxon>
        <taxon>Sporidiobolaceae</taxon>
        <taxon>Rhodotorula</taxon>
    </lineage>
</organism>
<dbReference type="AlphaFoldDB" id="A0A194S7R3"/>
<dbReference type="Pfam" id="PF00107">
    <property type="entry name" value="ADH_zinc_N"/>
    <property type="match status" value="1"/>
</dbReference>
<dbReference type="EMBL" id="KQ474078">
    <property type="protein sequence ID" value="KPV75446.1"/>
    <property type="molecule type" value="Genomic_DNA"/>
</dbReference>
<dbReference type="InterPro" id="IPR013149">
    <property type="entry name" value="ADH-like_C"/>
</dbReference>
<dbReference type="Gene3D" id="3.40.50.720">
    <property type="entry name" value="NAD(P)-binding Rossmann-like Domain"/>
    <property type="match status" value="1"/>
</dbReference>
<dbReference type="PANTHER" id="PTHR48106:SF18">
    <property type="entry name" value="QUINONE OXIDOREDUCTASE PIG3"/>
    <property type="match status" value="1"/>
</dbReference>
<dbReference type="RefSeq" id="XP_018271495.1">
    <property type="nucleotide sequence ID" value="XM_018412764.1"/>
</dbReference>
<name>A0A194S7R3_RHOGW</name>
<protein>
    <recommendedName>
        <fullName evidence="3">Enoyl reductase (ER) domain-containing protein</fullName>
    </recommendedName>
</protein>
<dbReference type="CDD" id="cd05276">
    <property type="entry name" value="p53_inducible_oxidoreductase"/>
    <property type="match status" value="1"/>
</dbReference>
<dbReference type="GO" id="GO:0016651">
    <property type="term" value="F:oxidoreductase activity, acting on NAD(P)H"/>
    <property type="evidence" value="ECO:0007669"/>
    <property type="project" value="TreeGrafter"/>
</dbReference>
<dbReference type="Gene3D" id="3.90.180.10">
    <property type="entry name" value="Medium-chain alcohol dehydrogenases, catalytic domain"/>
    <property type="match status" value="1"/>
</dbReference>
<evidence type="ECO:0000256" key="1">
    <source>
        <dbReference type="ARBA" id="ARBA00022857"/>
    </source>
</evidence>
<dbReference type="InterPro" id="IPR013154">
    <property type="entry name" value="ADH-like_N"/>
</dbReference>
<keyword evidence="5" id="KW-1185">Reference proteome</keyword>
<dbReference type="GeneID" id="28973213"/>
<evidence type="ECO:0000259" key="3">
    <source>
        <dbReference type="SMART" id="SM00829"/>
    </source>
</evidence>
<dbReference type="SUPFAM" id="SSF51735">
    <property type="entry name" value="NAD(P)-binding Rossmann-fold domains"/>
    <property type="match status" value="1"/>
</dbReference>
<dbReference type="Pfam" id="PF08240">
    <property type="entry name" value="ADH_N"/>
    <property type="match status" value="1"/>
</dbReference>
<keyword evidence="1" id="KW-0521">NADP</keyword>
<evidence type="ECO:0000313" key="5">
    <source>
        <dbReference type="Proteomes" id="UP000053890"/>
    </source>
</evidence>
<dbReference type="SMART" id="SM00829">
    <property type="entry name" value="PKS_ER"/>
    <property type="match status" value="1"/>
</dbReference>
<keyword evidence="2" id="KW-0560">Oxidoreductase</keyword>
<gene>
    <name evidence="4" type="ORF">RHOBADRAFT_26770</name>
</gene>
<dbReference type="STRING" id="578459.A0A194S7R3"/>
<dbReference type="InterPro" id="IPR011032">
    <property type="entry name" value="GroES-like_sf"/>
</dbReference>
<evidence type="ECO:0000313" key="4">
    <source>
        <dbReference type="EMBL" id="KPV75446.1"/>
    </source>
</evidence>